<dbReference type="Pfam" id="PF21076">
    <property type="entry name" value="GDH_ACT2"/>
    <property type="match status" value="1"/>
</dbReference>
<feature type="region of interest" description="Disordered" evidence="1">
    <location>
        <begin position="1563"/>
        <end position="1586"/>
    </location>
</feature>
<dbReference type="Pfam" id="PF21078">
    <property type="entry name" value="GDH_HM3"/>
    <property type="match status" value="1"/>
</dbReference>
<accession>A0A1H9RA58</accession>
<evidence type="ECO:0000259" key="5">
    <source>
        <dbReference type="Pfam" id="PF21076"/>
    </source>
</evidence>
<dbReference type="GO" id="GO:0004069">
    <property type="term" value="F:L-aspartate:2-oxoglutarate aminotransferase activity"/>
    <property type="evidence" value="ECO:0007669"/>
    <property type="project" value="InterPro"/>
</dbReference>
<dbReference type="InterPro" id="IPR049062">
    <property type="entry name" value="NAD_Glu_DH_ACT2"/>
</dbReference>
<dbReference type="Pfam" id="PF21074">
    <property type="entry name" value="GDH_C"/>
    <property type="match status" value="1"/>
</dbReference>
<feature type="domain" description="NAD-specific glutamate dehydrogenase C-terminal" evidence="3">
    <location>
        <begin position="1270"/>
        <end position="1641"/>
    </location>
</feature>
<evidence type="ECO:0000313" key="7">
    <source>
        <dbReference type="EMBL" id="SER69781.1"/>
    </source>
</evidence>
<dbReference type="OrthoDB" id="9758052at2"/>
<dbReference type="InterPro" id="IPR049056">
    <property type="entry name" value="NAD_Glu_DH_HM3"/>
</dbReference>
<evidence type="ECO:0000313" key="8">
    <source>
        <dbReference type="Proteomes" id="UP000198815"/>
    </source>
</evidence>
<name>A0A1H9RA58_9ACTN</name>
<feature type="domain" description="NAD-glutamate dehydrogenase ACT2" evidence="5">
    <location>
        <begin position="412"/>
        <end position="503"/>
    </location>
</feature>
<dbReference type="InterPro" id="IPR024727">
    <property type="entry name" value="NAD_Glu_DH_N_ACT1"/>
</dbReference>
<dbReference type="InterPro" id="IPR048381">
    <property type="entry name" value="GDH_C"/>
</dbReference>
<feature type="domain" description="NAD-glutamate dehydrogenase catalytic" evidence="2">
    <location>
        <begin position="734"/>
        <end position="1225"/>
    </location>
</feature>
<gene>
    <name evidence="7" type="ORF">SAMN05443377_10689</name>
</gene>
<dbReference type="InterPro" id="IPR028971">
    <property type="entry name" value="NAD-GDH_cat"/>
</dbReference>
<proteinExistence type="predicted"/>
<dbReference type="GO" id="GO:0006538">
    <property type="term" value="P:L-glutamate catabolic process"/>
    <property type="evidence" value="ECO:0007669"/>
    <property type="project" value="InterPro"/>
</dbReference>
<feature type="domain" description="NAD-glutamate dehydrogenase ACT3" evidence="6">
    <location>
        <begin position="561"/>
        <end position="622"/>
    </location>
</feature>
<dbReference type="Pfam" id="PF21077">
    <property type="entry name" value="GDH_ACT3"/>
    <property type="match status" value="1"/>
</dbReference>
<organism evidence="7 8">
    <name type="scientific">Propionibacterium cyclohexanicum</name>
    <dbReference type="NCBI Taxonomy" id="64702"/>
    <lineage>
        <taxon>Bacteria</taxon>
        <taxon>Bacillati</taxon>
        <taxon>Actinomycetota</taxon>
        <taxon>Actinomycetes</taxon>
        <taxon>Propionibacteriales</taxon>
        <taxon>Propionibacteriaceae</taxon>
        <taxon>Propionibacterium</taxon>
    </lineage>
</organism>
<dbReference type="Proteomes" id="UP000198815">
    <property type="component" value="Unassembled WGS sequence"/>
</dbReference>
<dbReference type="Pfam" id="PF21073">
    <property type="entry name" value="GDH_HM1"/>
    <property type="match status" value="1"/>
</dbReference>
<evidence type="ECO:0000259" key="2">
    <source>
        <dbReference type="Pfam" id="PF05088"/>
    </source>
</evidence>
<dbReference type="InterPro" id="IPR007780">
    <property type="entry name" value="NAD_Glu_DH_bac"/>
</dbReference>
<dbReference type="InterPro" id="IPR049059">
    <property type="entry name" value="NAD_Glu_DH_HM1"/>
</dbReference>
<dbReference type="EMBL" id="FOGZ01000006">
    <property type="protein sequence ID" value="SER69781.1"/>
    <property type="molecule type" value="Genomic_DNA"/>
</dbReference>
<dbReference type="PIRSF" id="PIRSF036761">
    <property type="entry name" value="GDH_Mll4104"/>
    <property type="match status" value="1"/>
</dbReference>
<dbReference type="PANTHER" id="PTHR43403">
    <property type="entry name" value="NAD-SPECIFIC GLUTAMATE DEHYDROGENASE"/>
    <property type="match status" value="1"/>
</dbReference>
<dbReference type="SUPFAM" id="SSF51735">
    <property type="entry name" value="NAD(P)-binding Rossmann-fold domains"/>
    <property type="match status" value="1"/>
</dbReference>
<dbReference type="InterPro" id="IPR046346">
    <property type="entry name" value="Aminoacid_DH-like_N_sf"/>
</dbReference>
<dbReference type="PANTHER" id="PTHR43403:SF1">
    <property type="entry name" value="NAD-SPECIFIC GLUTAMATE DEHYDROGENASE"/>
    <property type="match status" value="1"/>
</dbReference>
<dbReference type="GO" id="GO:0004352">
    <property type="term" value="F:glutamate dehydrogenase (NAD+) activity"/>
    <property type="evidence" value="ECO:0007669"/>
    <property type="project" value="InterPro"/>
</dbReference>
<evidence type="ECO:0000256" key="1">
    <source>
        <dbReference type="SAM" id="MobiDB-lite"/>
    </source>
</evidence>
<feature type="compositionally biased region" description="Low complexity" evidence="1">
    <location>
        <begin position="1565"/>
        <end position="1577"/>
    </location>
</feature>
<keyword evidence="8" id="KW-1185">Reference proteome</keyword>
<dbReference type="Pfam" id="PF05088">
    <property type="entry name" value="Bac_GDH_CD"/>
    <property type="match status" value="1"/>
</dbReference>
<dbReference type="RefSeq" id="WP_091968433.1">
    <property type="nucleotide sequence ID" value="NZ_FOGZ01000006.1"/>
</dbReference>
<evidence type="ECO:0000259" key="3">
    <source>
        <dbReference type="Pfam" id="PF21074"/>
    </source>
</evidence>
<protein>
    <submittedName>
        <fullName evidence="7">Glutamate dehydrogenase</fullName>
    </submittedName>
</protein>
<feature type="domain" description="NAD-glutamate dehydrogenase N-terminal ACT1" evidence="4">
    <location>
        <begin position="74"/>
        <end position="172"/>
    </location>
</feature>
<evidence type="ECO:0000259" key="4">
    <source>
        <dbReference type="Pfam" id="PF21075"/>
    </source>
</evidence>
<dbReference type="InterPro" id="IPR036291">
    <property type="entry name" value="NAD(P)-bd_dom_sf"/>
</dbReference>
<evidence type="ECO:0000259" key="6">
    <source>
        <dbReference type="Pfam" id="PF21077"/>
    </source>
</evidence>
<reference evidence="7 8" key="1">
    <citation type="submission" date="2016-10" db="EMBL/GenBank/DDBJ databases">
        <authorList>
            <person name="de Groot N.N."/>
        </authorList>
    </citation>
    <scope>NUCLEOTIDE SEQUENCE [LARGE SCALE GENOMIC DNA]</scope>
    <source>
        <strain evidence="7 8">DSM 16859</strain>
    </source>
</reference>
<dbReference type="InterPro" id="IPR049064">
    <property type="entry name" value="NAD_Glu_DH_ACT3"/>
</dbReference>
<dbReference type="Pfam" id="PF21075">
    <property type="entry name" value="GDH_ACT1"/>
    <property type="match status" value="1"/>
</dbReference>
<dbReference type="STRING" id="64702.SAMN05443377_10689"/>
<dbReference type="SUPFAM" id="SSF53223">
    <property type="entry name" value="Aminoacid dehydrogenase-like, N-terminal domain"/>
    <property type="match status" value="1"/>
</dbReference>
<sequence>MAGIGRDGTDGDARIRSRSCEEERRHRLIAASLPAPGALDARVSAELAAAYLDQVHLGELGGLHMDPNRGLDEDLLAQRLRSHLEFGAIRRAGATLLRVRPPTRPGGSTVVQLVAEDRPWIVDTLTLGATRRGWSIRELVHPQLTVSRDSQGRLLGVDPAGGIAESWVDLELYPAWGSAAADEAPVLETDLREAMVRLAAATGDTGAMRELAVRNADAVLGAQGPAQPRERAVTSAMLRWLLEDNFVFLGYREHTVSADGRTFTPRAGTGLGVLRDTLRDPSEFAATPLPSSPELMVCTKDSVRSDLVRGAYRDYLGIRIYDEGGRLVGEHRFIGLFTSSAYADSVLRVPLLRGKASAIMAAIGYAPDSYGGQAVRAALDGYPRDELLQASVAELTPVIAAISRLAERHRLRLFLRSGRWGRFLSVLVYLPRERYNTAVRERIERTILDFVGGIGIDHRVAISESVLARLYFTVELDPGRSNGSQPDAVELERRLGADLRDWDDEFIAIADSLDSERRGIDFPDAYKEDYPASVGVDDLLAFDSLKSDEDLALRLLPATTRDSDRVDARLKVFTMGGPLNLSTVMPHLTCLGVDVREERPYHVRLRGRDAVLYDFGLGMGHASEALRAGEPKAQARFVEAFRASITGSSDHDALNQLVSATGLDWHEVEVLRAISRYLQQVRSPFSQPYIAAALVANPVVAADLVSIFRTRFDPDSGLHADQRQQVVDQLVEKVHAELDEVGSLDHDRILRQFLVVVLAAVRTNFWVPGSRALAIKLRTADIDFLPAPVPLFEIFVHSPRVEGVHLRFGKVARGGIRWSDRVEDYRTEILGLVKAQMVKNSVIVPVGAKGGFYPRGITGSMTRAQRLAEGTESYRIFVSSLLEVTDNTVDRRTVHPERVIAWDGEDRYLVVAADKGTATFSDIANSLADAKGYWLGDAFASGGSVGYDHKAMGITARGAWESVTRHFRELGLDPGTTDFSCVGIGDMSGDVFGNGMLLSHHIQLIAAFNHLHIFLDPHPDTEASWHERARLFALPRSTWADYDSRLISEGGGVYPRSAKSIPLSAQVREVLGLPAGTDAMTPAELIHAILMAPVDLLWNGGIGTYVRAATETNAQVGDKANDAVRVTGAEVRARVAGEGGNLGWTQAGRVEYARNGGRINTDFIDNSAGVDTSDHEVNIKILLDAQVRAGSLSRAERDGLLPAMADDVARHVLAHNAAQNLALANSLAGAVEHAAVHEELMRQLENAGHLDRELESLPSSAQMAQRIARGQGLVNPELCTLLAWTKIALEDEILASELPEDPYLAQRLFDYFPAILSERLGDAMRIHPLAREIITTVVVNRFVDSQGISAASRLAEESGASSADVIRAQLTARSVLAIARAEGAVREVPMSEQARLVVRLRLRRVVELDTRWILHNHLAALDPARDGIAGLVREYRDDVAVVLEAIPELLTEEGRREYAADSSQLRSEGVPADLAANTARWSRAHQVLPIVGIAHICRCSPTLTARVFFGLSERIGMDALIGRVEALPRSNRWDILARAAIRDELQSARETICQVVLSGAEMTRSVPSESSPASSPPGIVSSDGHQVGECTVDDESAVAAAIVEQWWRGNPRAARCADRLAQLNVGEMDLARASVGLRALRTLIH</sequence>